<reference evidence="3" key="1">
    <citation type="submission" date="2014-04" db="EMBL/GenBank/DDBJ databases">
        <title>Evolutionary Origins and Diversification of the Mycorrhizal Mutualists.</title>
        <authorList>
            <consortium name="DOE Joint Genome Institute"/>
            <consortium name="Mycorrhizal Genomics Consortium"/>
            <person name="Kohler A."/>
            <person name="Kuo A."/>
            <person name="Nagy L.G."/>
            <person name="Floudas D."/>
            <person name="Copeland A."/>
            <person name="Barry K.W."/>
            <person name="Cichocki N."/>
            <person name="Veneault-Fourrey C."/>
            <person name="LaButti K."/>
            <person name="Lindquist E.A."/>
            <person name="Lipzen A."/>
            <person name="Lundell T."/>
            <person name="Morin E."/>
            <person name="Murat C."/>
            <person name="Riley R."/>
            <person name="Ohm R."/>
            <person name="Sun H."/>
            <person name="Tunlid A."/>
            <person name="Henrissat B."/>
            <person name="Grigoriev I.V."/>
            <person name="Hibbett D.S."/>
            <person name="Martin F."/>
        </authorList>
    </citation>
    <scope>NUCLEOTIDE SEQUENCE [LARGE SCALE GENOMIC DNA]</scope>
    <source>
        <strain evidence="3">FD-334 SS-4</strain>
    </source>
</reference>
<accession>A0A0D2PV59</accession>
<feature type="region of interest" description="Disordered" evidence="1">
    <location>
        <begin position="44"/>
        <end position="80"/>
    </location>
</feature>
<evidence type="ECO:0000313" key="2">
    <source>
        <dbReference type="EMBL" id="KJA23440.1"/>
    </source>
</evidence>
<name>A0A0D2PV59_HYPSF</name>
<dbReference type="EMBL" id="KN817543">
    <property type="protein sequence ID" value="KJA23440.1"/>
    <property type="molecule type" value="Genomic_DNA"/>
</dbReference>
<dbReference type="AlphaFoldDB" id="A0A0D2PV59"/>
<protein>
    <submittedName>
        <fullName evidence="2">Uncharacterized protein</fullName>
    </submittedName>
</protein>
<sequence length="103" mass="11590">MIIRFCNLYCPIQMMLSLFRRAVPSSDTTGTPYCRPAAEDMLLKAAARPPPSSPSFRPNPSRTGTRHHSRLLTQRPRLPRRVARHLSRLIPSTPTSAHERTAG</sequence>
<keyword evidence="3" id="KW-1185">Reference proteome</keyword>
<gene>
    <name evidence="2" type="ORF">HYPSUDRAFT_39898</name>
</gene>
<organism evidence="2 3">
    <name type="scientific">Hypholoma sublateritium (strain FD-334 SS-4)</name>
    <dbReference type="NCBI Taxonomy" id="945553"/>
    <lineage>
        <taxon>Eukaryota</taxon>
        <taxon>Fungi</taxon>
        <taxon>Dikarya</taxon>
        <taxon>Basidiomycota</taxon>
        <taxon>Agaricomycotina</taxon>
        <taxon>Agaricomycetes</taxon>
        <taxon>Agaricomycetidae</taxon>
        <taxon>Agaricales</taxon>
        <taxon>Agaricineae</taxon>
        <taxon>Strophariaceae</taxon>
        <taxon>Hypholoma</taxon>
    </lineage>
</organism>
<evidence type="ECO:0000256" key="1">
    <source>
        <dbReference type="SAM" id="MobiDB-lite"/>
    </source>
</evidence>
<dbReference type="Proteomes" id="UP000054270">
    <property type="component" value="Unassembled WGS sequence"/>
</dbReference>
<evidence type="ECO:0000313" key="3">
    <source>
        <dbReference type="Proteomes" id="UP000054270"/>
    </source>
</evidence>
<proteinExistence type="predicted"/>